<sequence length="106" mass="12315">MIAKNIKWDTDGNSELLDILPKEVVIPNSITDEDEISDWLSDEYSFCHLGFDIASDFTNWLIETGYLDPEDIYDVMEIIQDLDKVKKVAPKFYNLLMCMCNSKERV</sequence>
<organism evidence="2 3">
    <name type="scientific">Roseburia intestinalis</name>
    <dbReference type="NCBI Taxonomy" id="166486"/>
    <lineage>
        <taxon>Bacteria</taxon>
        <taxon>Bacillati</taxon>
        <taxon>Bacillota</taxon>
        <taxon>Clostridia</taxon>
        <taxon>Lachnospirales</taxon>
        <taxon>Lachnospiraceae</taxon>
        <taxon>Roseburia</taxon>
    </lineage>
</organism>
<reference evidence="1 4" key="2">
    <citation type="submission" date="2019-10" db="EMBL/GenBank/DDBJ databases">
        <title>Roseburia spp. ameliorate alcoholic fatty liver via restoration of gut barrier function.</title>
        <authorList>
            <person name="Seo B."/>
            <person name="Ko G."/>
        </authorList>
    </citation>
    <scope>NUCLEOTIDE SEQUENCE [LARGE SCALE GENOMIC DNA]</scope>
    <source>
        <strain evidence="1 4">SNUG30017</strain>
    </source>
</reference>
<proteinExistence type="predicted"/>
<dbReference type="EMBL" id="QSFP01000013">
    <property type="protein sequence ID" value="RHA66333.1"/>
    <property type="molecule type" value="Genomic_DNA"/>
</dbReference>
<accession>A0A413SG38</accession>
<reference evidence="2 3" key="1">
    <citation type="submission" date="2018-08" db="EMBL/GenBank/DDBJ databases">
        <title>A genome reference for cultivated species of the human gut microbiota.</title>
        <authorList>
            <person name="Zou Y."/>
            <person name="Xue W."/>
            <person name="Luo G."/>
        </authorList>
    </citation>
    <scope>NUCLEOTIDE SEQUENCE [LARGE SCALE GENOMIC DNA]</scope>
    <source>
        <strain evidence="2 3">AM43-11</strain>
    </source>
</reference>
<dbReference type="AlphaFoldDB" id="A0A413SG38"/>
<gene>
    <name evidence="2" type="ORF">DW927_12420</name>
    <name evidence="1" type="ORF">GCK47_17605</name>
</gene>
<evidence type="ECO:0000313" key="2">
    <source>
        <dbReference type="EMBL" id="RHA66333.1"/>
    </source>
</evidence>
<dbReference type="Proteomes" id="UP000479531">
    <property type="component" value="Unassembled WGS sequence"/>
</dbReference>
<protein>
    <submittedName>
        <fullName evidence="2">Uncharacterized protein</fullName>
    </submittedName>
</protein>
<name>A0A413SG38_9FIRM</name>
<evidence type="ECO:0000313" key="1">
    <source>
        <dbReference type="EMBL" id="MVQ47442.1"/>
    </source>
</evidence>
<dbReference type="EMBL" id="WGGT01000036">
    <property type="protein sequence ID" value="MVQ47442.1"/>
    <property type="molecule type" value="Genomic_DNA"/>
</dbReference>
<dbReference type="Proteomes" id="UP000284465">
    <property type="component" value="Unassembled WGS sequence"/>
</dbReference>
<dbReference type="RefSeq" id="WP_118591897.1">
    <property type="nucleotide sequence ID" value="NZ_QSFP01000013.1"/>
</dbReference>
<evidence type="ECO:0000313" key="3">
    <source>
        <dbReference type="Proteomes" id="UP000284465"/>
    </source>
</evidence>
<comment type="caution">
    <text evidence="2">The sequence shown here is derived from an EMBL/GenBank/DDBJ whole genome shotgun (WGS) entry which is preliminary data.</text>
</comment>
<evidence type="ECO:0000313" key="4">
    <source>
        <dbReference type="Proteomes" id="UP000479531"/>
    </source>
</evidence>